<feature type="domain" description="LYR motif-containing protein Cup1-like N-terminal" evidence="2">
    <location>
        <begin position="23"/>
        <end position="107"/>
    </location>
</feature>
<evidence type="ECO:0000313" key="4">
    <source>
        <dbReference type="Proteomes" id="UP000703661"/>
    </source>
</evidence>
<evidence type="ECO:0000259" key="2">
    <source>
        <dbReference type="Pfam" id="PF20263"/>
    </source>
</evidence>
<dbReference type="AlphaFoldDB" id="A0A9P6MQ31"/>
<dbReference type="OrthoDB" id="198652at2759"/>
<dbReference type="InterPro" id="IPR046896">
    <property type="entry name" value="Cup1-like_N"/>
</dbReference>
<feature type="compositionally biased region" description="Basic residues" evidence="1">
    <location>
        <begin position="421"/>
        <end position="430"/>
    </location>
</feature>
<keyword evidence="4" id="KW-1185">Reference proteome</keyword>
<comment type="caution">
    <text evidence="3">The sequence shown here is derived from an EMBL/GenBank/DDBJ whole genome shotgun (WGS) entry which is preliminary data.</text>
</comment>
<feature type="region of interest" description="Disordered" evidence="1">
    <location>
        <begin position="407"/>
        <end position="430"/>
    </location>
</feature>
<reference evidence="3" key="1">
    <citation type="journal article" date="2020" name="Fungal Divers.">
        <title>Resolving the Mortierellaceae phylogeny through synthesis of multi-gene phylogenetics and phylogenomics.</title>
        <authorList>
            <person name="Vandepol N."/>
            <person name="Liber J."/>
            <person name="Desiro A."/>
            <person name="Na H."/>
            <person name="Kennedy M."/>
            <person name="Barry K."/>
            <person name="Grigoriev I.V."/>
            <person name="Miller A.N."/>
            <person name="O'Donnell K."/>
            <person name="Stajich J.E."/>
            <person name="Bonito G."/>
        </authorList>
    </citation>
    <scope>NUCLEOTIDE SEQUENCE</scope>
    <source>
        <strain evidence="3">NRRL 2769</strain>
    </source>
</reference>
<dbReference type="EMBL" id="JAAAID010001618">
    <property type="protein sequence ID" value="KAG0009333.1"/>
    <property type="molecule type" value="Genomic_DNA"/>
</dbReference>
<evidence type="ECO:0000313" key="3">
    <source>
        <dbReference type="EMBL" id="KAG0009333.1"/>
    </source>
</evidence>
<dbReference type="CDD" id="cd20273">
    <property type="entry name" value="Complex1_LYR_unchar"/>
    <property type="match status" value="1"/>
</dbReference>
<organism evidence="3 4">
    <name type="scientific">Entomortierella chlamydospora</name>
    <dbReference type="NCBI Taxonomy" id="101097"/>
    <lineage>
        <taxon>Eukaryota</taxon>
        <taxon>Fungi</taxon>
        <taxon>Fungi incertae sedis</taxon>
        <taxon>Mucoromycota</taxon>
        <taxon>Mortierellomycotina</taxon>
        <taxon>Mortierellomycetes</taxon>
        <taxon>Mortierellales</taxon>
        <taxon>Mortierellaceae</taxon>
        <taxon>Entomortierella</taxon>
    </lineage>
</organism>
<evidence type="ECO:0000256" key="1">
    <source>
        <dbReference type="SAM" id="MobiDB-lite"/>
    </source>
</evidence>
<feature type="region of interest" description="Disordered" evidence="1">
    <location>
        <begin position="353"/>
        <end position="373"/>
    </location>
</feature>
<accession>A0A9P6MQ31</accession>
<dbReference type="Pfam" id="PF20263">
    <property type="entry name" value="LYRM2-like"/>
    <property type="match status" value="1"/>
</dbReference>
<name>A0A9P6MQ31_9FUNG</name>
<gene>
    <name evidence="3" type="ORF">BGZ80_002494</name>
</gene>
<protein>
    <recommendedName>
        <fullName evidence="2">LYR motif-containing protein Cup1-like N-terminal domain-containing protein</fullName>
    </recommendedName>
</protein>
<dbReference type="Proteomes" id="UP000703661">
    <property type="component" value="Unassembled WGS sequence"/>
</dbReference>
<sequence>MPTYAPVPSSFTTLSHRAQALFLYRHILREGAKFFDERASLWVRSRAQEAFRKSKSLSDENRVQKSMSDARKALRLLERANQMDLKSVMRILRLSYGMLGRERQKLLKPFLDSTRARTLSPEKLSAAITQSASTNVPEIPQDSSQSTATIALPPSANISKYQLSAALSQLKKDPQPLHYNNPRTIPPILSPPVVSLIKDASGKSPEPILPEPLFKPLHGKREANLRWRFFTKQINKVTPPLPTEIRQEMERKSRVGLKNNEADGNGGGGPLPSHIMEGNWIEWEQRILNTIRAWNKNGKEQKEKSWETEIFHPSVGGKPARPNILTPRLYRRIWQRLLDEVPVLEVGVTTSKADVKNKTEGEEASSTLSSSPLLKPSFSITKSPLSYQARYSVGLKLHAKVNDFDQIGITEESVPPPSSKGRNKAPKTRP</sequence>
<proteinExistence type="predicted"/>